<dbReference type="CDD" id="cd19367">
    <property type="entry name" value="TenA_C_ScTHI20-like"/>
    <property type="match status" value="1"/>
</dbReference>
<dbReference type="AlphaFoldDB" id="I2GYQ2"/>
<protein>
    <recommendedName>
        <fullName evidence="5">Pyridoxamine kinase/Phosphomethylpyrimidine kinase domain-containing protein</fullName>
    </recommendedName>
</protein>
<dbReference type="Gene3D" id="3.40.1190.20">
    <property type="match status" value="1"/>
</dbReference>
<feature type="domain" description="Pyridoxamine kinase/Phosphomethylpyrimidine kinase" evidence="2">
    <location>
        <begin position="33"/>
        <end position="286"/>
    </location>
</feature>
<dbReference type="InterPro" id="IPR004399">
    <property type="entry name" value="HMP/HMP-P_kinase_dom"/>
</dbReference>
<dbReference type="NCBIfam" id="TIGR04306">
    <property type="entry name" value="salvage_TenA"/>
    <property type="match status" value="1"/>
</dbReference>
<dbReference type="FunCoup" id="I2GYQ2">
    <property type="interactions" value="845"/>
</dbReference>
<dbReference type="PANTHER" id="PTHR20858">
    <property type="entry name" value="PHOSPHOMETHYLPYRIMIDINE KINASE"/>
    <property type="match status" value="1"/>
</dbReference>
<dbReference type="OMA" id="SSSWCHE"/>
<dbReference type="Gene3D" id="1.20.910.10">
    <property type="entry name" value="Heme oxygenase-like"/>
    <property type="match status" value="1"/>
</dbReference>
<dbReference type="Pfam" id="PF03070">
    <property type="entry name" value="TENA_THI-4"/>
    <property type="match status" value="1"/>
</dbReference>
<dbReference type="InterPro" id="IPR016084">
    <property type="entry name" value="Haem_Oase-like_multi-hlx"/>
</dbReference>
<dbReference type="PANTHER" id="PTHR20858:SF17">
    <property type="entry name" value="HYDROXYMETHYLPYRIMIDINE_PHOSPHOMETHYLPYRIMIDINE KINASE THI20-RELATED"/>
    <property type="match status" value="1"/>
</dbReference>
<evidence type="ECO:0000313" key="4">
    <source>
        <dbReference type="Proteomes" id="UP000002866"/>
    </source>
</evidence>
<gene>
    <name evidence="3" type="primary">TBLA0B04160</name>
    <name evidence="3" type="ORF">TBLA_0B04160</name>
</gene>
<proteinExistence type="predicted"/>
<dbReference type="GO" id="GO:0008902">
    <property type="term" value="F:hydroxymethylpyrimidine kinase activity"/>
    <property type="evidence" value="ECO:0007669"/>
    <property type="project" value="TreeGrafter"/>
</dbReference>
<dbReference type="NCBIfam" id="TIGR00097">
    <property type="entry name" value="HMP-P_kinase"/>
    <property type="match status" value="1"/>
</dbReference>
<evidence type="ECO:0000313" key="3">
    <source>
        <dbReference type="EMBL" id="CCH59254.1"/>
    </source>
</evidence>
<dbReference type="STRING" id="1071380.I2GYQ2"/>
<dbReference type="HOGENOM" id="CLU_020520_2_1_1"/>
<dbReference type="SUPFAM" id="SSF48613">
    <property type="entry name" value="Heme oxygenase-like"/>
    <property type="match status" value="1"/>
</dbReference>
<reference evidence="3 4" key="1">
    <citation type="journal article" date="2011" name="Proc. Natl. Acad. Sci. U.S.A.">
        <title>Evolutionary erosion of yeast sex chromosomes by mating-type switching accidents.</title>
        <authorList>
            <person name="Gordon J.L."/>
            <person name="Armisen D."/>
            <person name="Proux-Wera E."/>
            <person name="Oheigeartaigh S.S."/>
            <person name="Byrne K.P."/>
            <person name="Wolfe K.H."/>
        </authorList>
    </citation>
    <scope>NUCLEOTIDE SEQUENCE [LARGE SCALE GENOMIC DNA]</scope>
    <source>
        <strain evidence="4">ATCC 34711 / CBS 6284 / DSM 70876 / NBRC 10599 / NRRL Y-10934 / UCD 77-7</strain>
    </source>
</reference>
<dbReference type="GO" id="GO:0050334">
    <property type="term" value="F:thiaminase activity"/>
    <property type="evidence" value="ECO:0007669"/>
    <property type="project" value="InterPro"/>
</dbReference>
<dbReference type="GO" id="GO:0005829">
    <property type="term" value="C:cytosol"/>
    <property type="evidence" value="ECO:0007669"/>
    <property type="project" value="TreeGrafter"/>
</dbReference>
<dbReference type="eggNOG" id="KOG2598">
    <property type="taxonomic scope" value="Eukaryota"/>
</dbReference>
<sequence length="556" mass="62425">MTKTFVKVNTPPPYLTLSEHENLPSVLTIAGSDSSGGAGIEADLKTITAHRCYAMTCITAITVQTPSKVYDVHKISKDSIKEILDVNLNSMKCDVIKCGMLTIEAAEALNEKLIQLGDKKPKLVVDPLLSATSGKSFSGATFVDILKEIVTPFADLITPNIPEALKLVGKTDYEISSMNDIVNIAQEVSQVTKCKNVLIKGGHLPFEYLTQHRIVDVLYLSEEEKFITYQGHLANTSNTHGTGCTLASAIACNIASGYSLQQSVYGGIEYVQNSLTIGCEVANEHIKSNGPINHVYAVEVPMEKMIADDCFESHVIMSEKQLSNIICKSVDYKTNFFEFLISHPYVKPHWETYINHEFVKQVANGTLHPKKFQFFIEQDYTYLVDYARIHCLAASKSPSLKDIEDEIIVIKGVRHEIATHQEKLSKYFGIEDKSYYSKIQRGRALNNYSRYFKDIAKRGTWEELVAALTPCLMGYGYALIIFKNEIQLNKTYPYYHSWCLEYLSESHVIAMSEGLELLNHIASTYPPEKIDTLVKIYGDVCKLETQFWDAALNYSE</sequence>
<dbReference type="InterPro" id="IPR029056">
    <property type="entry name" value="Ribokinase-like"/>
</dbReference>
<evidence type="ECO:0000259" key="2">
    <source>
        <dbReference type="Pfam" id="PF08543"/>
    </source>
</evidence>
<name>I2GYQ2_HENB6</name>
<evidence type="ECO:0000259" key="1">
    <source>
        <dbReference type="Pfam" id="PF03070"/>
    </source>
</evidence>
<dbReference type="GO" id="GO:0008972">
    <property type="term" value="F:phosphomethylpyrimidine kinase activity"/>
    <property type="evidence" value="ECO:0007669"/>
    <property type="project" value="InterPro"/>
</dbReference>
<dbReference type="SUPFAM" id="SSF53613">
    <property type="entry name" value="Ribokinase-like"/>
    <property type="match status" value="1"/>
</dbReference>
<dbReference type="KEGG" id="tbl:TBLA_0B04160"/>
<organism evidence="3 4">
    <name type="scientific">Henningerozyma blattae (strain ATCC 34711 / CBS 6284 / DSM 70876 / NBRC 10599 / NRRL Y-10934 / UCD 77-7)</name>
    <name type="common">Yeast</name>
    <name type="synonym">Tetrapisispora blattae</name>
    <dbReference type="NCBI Taxonomy" id="1071380"/>
    <lineage>
        <taxon>Eukaryota</taxon>
        <taxon>Fungi</taxon>
        <taxon>Dikarya</taxon>
        <taxon>Ascomycota</taxon>
        <taxon>Saccharomycotina</taxon>
        <taxon>Saccharomycetes</taxon>
        <taxon>Saccharomycetales</taxon>
        <taxon>Saccharomycetaceae</taxon>
        <taxon>Henningerozyma</taxon>
    </lineage>
</organism>
<evidence type="ECO:0008006" key="5">
    <source>
        <dbReference type="Google" id="ProtNLM"/>
    </source>
</evidence>
<dbReference type="CDD" id="cd01169">
    <property type="entry name" value="HMPP_kinase"/>
    <property type="match status" value="1"/>
</dbReference>
<dbReference type="InterPro" id="IPR004305">
    <property type="entry name" value="Thiaminase-2/PQQC"/>
</dbReference>
<dbReference type="Proteomes" id="UP000002866">
    <property type="component" value="Chromosome 2"/>
</dbReference>
<keyword evidence="4" id="KW-1185">Reference proteome</keyword>
<dbReference type="InterPro" id="IPR027574">
    <property type="entry name" value="Thiaminase_II"/>
</dbReference>
<dbReference type="Pfam" id="PF08543">
    <property type="entry name" value="Phos_pyr_kin"/>
    <property type="match status" value="1"/>
</dbReference>
<dbReference type="RefSeq" id="XP_004178773.1">
    <property type="nucleotide sequence ID" value="XM_004178725.1"/>
</dbReference>
<accession>I2GYQ2</accession>
<feature type="domain" description="Thiaminase-2/PQQC" evidence="1">
    <location>
        <begin position="343"/>
        <end position="553"/>
    </location>
</feature>
<dbReference type="GO" id="GO:0009228">
    <property type="term" value="P:thiamine biosynthetic process"/>
    <property type="evidence" value="ECO:0007669"/>
    <property type="project" value="InterPro"/>
</dbReference>
<dbReference type="FunFam" id="1.20.910.10:FF:000003">
    <property type="entry name" value="Hydroxymethylpyrimidine/phosphomethylpyrimidine kinase THI20"/>
    <property type="match status" value="1"/>
</dbReference>
<dbReference type="EMBL" id="HE806317">
    <property type="protein sequence ID" value="CCH59254.1"/>
    <property type="molecule type" value="Genomic_DNA"/>
</dbReference>
<dbReference type="OrthoDB" id="10028886at2759"/>
<dbReference type="InParanoid" id="I2GYQ2"/>
<dbReference type="GeneID" id="14493957"/>
<dbReference type="InterPro" id="IPR013749">
    <property type="entry name" value="PM/HMP-P_kinase-1"/>
</dbReference>